<keyword evidence="7" id="KW-0805">Transcription regulation</keyword>
<keyword evidence="10" id="KW-0539">Nucleus</keyword>
<evidence type="ECO:0000259" key="13">
    <source>
        <dbReference type="PROSITE" id="PS50157"/>
    </source>
</evidence>
<feature type="compositionally biased region" description="Polar residues" evidence="12">
    <location>
        <begin position="552"/>
        <end position="579"/>
    </location>
</feature>
<dbReference type="PROSITE" id="PS00028">
    <property type="entry name" value="ZINC_FINGER_C2H2_1"/>
    <property type="match status" value="2"/>
</dbReference>
<feature type="region of interest" description="Disordered" evidence="12">
    <location>
        <begin position="374"/>
        <end position="403"/>
    </location>
</feature>
<name>A0A9W8INF1_9FUNG</name>
<dbReference type="InterPro" id="IPR036236">
    <property type="entry name" value="Znf_C2H2_sf"/>
</dbReference>
<evidence type="ECO:0000256" key="4">
    <source>
        <dbReference type="ARBA" id="ARBA00022737"/>
    </source>
</evidence>
<keyword evidence="6" id="KW-0862">Zinc</keyword>
<dbReference type="Pfam" id="PF00096">
    <property type="entry name" value="zf-C2H2"/>
    <property type="match status" value="2"/>
</dbReference>
<evidence type="ECO:0000256" key="5">
    <source>
        <dbReference type="ARBA" id="ARBA00022771"/>
    </source>
</evidence>
<evidence type="ECO:0000256" key="9">
    <source>
        <dbReference type="ARBA" id="ARBA00023163"/>
    </source>
</evidence>
<evidence type="ECO:0000256" key="2">
    <source>
        <dbReference type="ARBA" id="ARBA00006991"/>
    </source>
</evidence>
<evidence type="ECO:0000256" key="1">
    <source>
        <dbReference type="ARBA" id="ARBA00004123"/>
    </source>
</evidence>
<dbReference type="InterPro" id="IPR050331">
    <property type="entry name" value="Zinc_finger"/>
</dbReference>
<accession>A0A9W8INF1</accession>
<comment type="similarity">
    <text evidence="2">Belongs to the krueppel C2H2-type zinc-finger protein family.</text>
</comment>
<dbReference type="GO" id="GO:0005634">
    <property type="term" value="C:nucleus"/>
    <property type="evidence" value="ECO:0007669"/>
    <property type="project" value="UniProtKB-SubCell"/>
</dbReference>
<keyword evidence="8" id="KW-0238">DNA-binding</keyword>
<keyword evidence="15" id="KW-1185">Reference proteome</keyword>
<dbReference type="AlphaFoldDB" id="A0A9W8INF1"/>
<feature type="domain" description="C2H2-type" evidence="13">
    <location>
        <begin position="629"/>
        <end position="658"/>
    </location>
</feature>
<feature type="region of interest" description="Disordered" evidence="12">
    <location>
        <begin position="542"/>
        <end position="616"/>
    </location>
</feature>
<evidence type="ECO:0000313" key="14">
    <source>
        <dbReference type="EMBL" id="KAJ2868562.1"/>
    </source>
</evidence>
<evidence type="ECO:0000256" key="8">
    <source>
        <dbReference type="ARBA" id="ARBA00023125"/>
    </source>
</evidence>
<dbReference type="PANTHER" id="PTHR16515">
    <property type="entry name" value="PR DOMAIN ZINC FINGER PROTEIN"/>
    <property type="match status" value="1"/>
</dbReference>
<evidence type="ECO:0000256" key="12">
    <source>
        <dbReference type="SAM" id="MobiDB-lite"/>
    </source>
</evidence>
<dbReference type="FunFam" id="3.30.160.60:FF:001156">
    <property type="entry name" value="Zinc finger protein 407"/>
    <property type="match status" value="1"/>
</dbReference>
<reference evidence="14" key="1">
    <citation type="submission" date="2022-07" db="EMBL/GenBank/DDBJ databases">
        <title>Phylogenomic reconstructions and comparative analyses of Kickxellomycotina fungi.</title>
        <authorList>
            <person name="Reynolds N.K."/>
            <person name="Stajich J.E."/>
            <person name="Barry K."/>
            <person name="Grigoriev I.V."/>
            <person name="Crous P."/>
            <person name="Smith M.E."/>
        </authorList>
    </citation>
    <scope>NUCLEOTIDE SEQUENCE</scope>
    <source>
        <strain evidence="14">RSA 476</strain>
    </source>
</reference>
<keyword evidence="3" id="KW-0479">Metal-binding</keyword>
<feature type="domain" description="C2H2-type" evidence="13">
    <location>
        <begin position="659"/>
        <end position="686"/>
    </location>
</feature>
<dbReference type="SMART" id="SM00355">
    <property type="entry name" value="ZnF_C2H2"/>
    <property type="match status" value="3"/>
</dbReference>
<dbReference type="Gene3D" id="3.30.160.60">
    <property type="entry name" value="Classic Zinc Finger"/>
    <property type="match status" value="3"/>
</dbReference>
<comment type="caution">
    <text evidence="14">The sequence shown here is derived from an EMBL/GenBank/DDBJ whole genome shotgun (WGS) entry which is preliminary data.</text>
</comment>
<evidence type="ECO:0000256" key="6">
    <source>
        <dbReference type="ARBA" id="ARBA00022833"/>
    </source>
</evidence>
<dbReference type="PANTHER" id="PTHR16515:SF49">
    <property type="entry name" value="GASTRULA ZINC FINGER PROTEIN XLCGF49.1-LIKE-RELATED"/>
    <property type="match status" value="1"/>
</dbReference>
<dbReference type="GO" id="GO:0010468">
    <property type="term" value="P:regulation of gene expression"/>
    <property type="evidence" value="ECO:0007669"/>
    <property type="project" value="TreeGrafter"/>
</dbReference>
<comment type="subcellular location">
    <subcellularLocation>
        <location evidence="1">Nucleus</location>
    </subcellularLocation>
</comment>
<dbReference type="GO" id="GO:0003677">
    <property type="term" value="F:DNA binding"/>
    <property type="evidence" value="ECO:0007669"/>
    <property type="project" value="UniProtKB-KW"/>
</dbReference>
<gene>
    <name evidence="14" type="ORF">GGH94_000094</name>
</gene>
<feature type="compositionally biased region" description="Low complexity" evidence="12">
    <location>
        <begin position="320"/>
        <end position="336"/>
    </location>
</feature>
<keyword evidence="4" id="KW-0677">Repeat</keyword>
<proteinExistence type="inferred from homology"/>
<organism evidence="14 15">
    <name type="scientific">Coemansia aciculifera</name>
    <dbReference type="NCBI Taxonomy" id="417176"/>
    <lineage>
        <taxon>Eukaryota</taxon>
        <taxon>Fungi</taxon>
        <taxon>Fungi incertae sedis</taxon>
        <taxon>Zoopagomycota</taxon>
        <taxon>Kickxellomycotina</taxon>
        <taxon>Kickxellomycetes</taxon>
        <taxon>Kickxellales</taxon>
        <taxon>Kickxellaceae</taxon>
        <taxon>Coemansia</taxon>
    </lineage>
</organism>
<dbReference type="FunFam" id="3.30.160.60:FF:000125">
    <property type="entry name" value="Putative zinc finger protein 143"/>
    <property type="match status" value="1"/>
</dbReference>
<protein>
    <recommendedName>
        <fullName evidence="13">C2H2-type domain-containing protein</fullName>
    </recommendedName>
</protein>
<dbReference type="EMBL" id="JANBUY010000002">
    <property type="protein sequence ID" value="KAJ2868562.1"/>
    <property type="molecule type" value="Genomic_DNA"/>
</dbReference>
<dbReference type="InterPro" id="IPR013087">
    <property type="entry name" value="Znf_C2H2_type"/>
</dbReference>
<sequence length="746" mass="78626">MDTTTVSSVYRHASQQDESQLLIQQQQQLSSDLYPMAMATNPALTPSPQLHSNIDGIISSYTTSPLVSLQQVPSNVSSQIGLLGMGSPFTQHNALPVSTPPSLAPVAAPQQYSGFSLDGAALDSTANGLYSPNPMLPQHRQNSGLPSNTPRMPVFSDHALGASSGPSYPSNMQSLDMPLSYSSQSSDGLGGVFFDTQALGSFQSQGMFGDLSAYSSPNSSQQIGIMPPTPISAPFTNRQEPTVANVTASMIAGQAVSDINYGLGLPLQAPTSFFHYQQQQHYSPVPLGTVSSAPPNMLEFPHNVLRTQSTVDERHVSASPYCSPAAAPHTPAPALALSSGKASTTRRTRTNNGTTEHRYRRNSELMATERIAGAVGASSTGSNTASSNRNSSSTGLNSGVRSVSSTVAEDPSFRFEHVFSVNVKTDQQALTLRRPAASAQVHLSTPLGFAAARGGSVNTTSFLAAPGFKSKAGARRAPSAAMSLRMSACENALGQISGAGQVSAIDTSALSLPCSEDGANKAPRSFSSASMVNQSGEFATFLGPQSVGPSGPSAQFQLSSSATNDSGSISADSHTSSAGLTADDVKPELLSSKKRARKDNGQSVKRRKQTVKAEGAVVKGEHDGKCSQHKCDHPDCDKSFSRTYNLVSHLRTHTDERPYPCGQCEQRFSRNHDLKRHVKIHSGERPFICPICLRTFARADALARHTSKGTTCKRAGGASKARRATTAAAQDTKPDVLAATSLSQCY</sequence>
<evidence type="ECO:0000256" key="3">
    <source>
        <dbReference type="ARBA" id="ARBA00022723"/>
    </source>
</evidence>
<feature type="compositionally biased region" description="Low complexity" evidence="12">
    <location>
        <begin position="374"/>
        <end position="399"/>
    </location>
</feature>
<dbReference type="SUPFAM" id="SSF57667">
    <property type="entry name" value="beta-beta-alpha zinc fingers"/>
    <property type="match status" value="2"/>
</dbReference>
<evidence type="ECO:0000313" key="15">
    <source>
        <dbReference type="Proteomes" id="UP001140074"/>
    </source>
</evidence>
<evidence type="ECO:0000256" key="7">
    <source>
        <dbReference type="ARBA" id="ARBA00023015"/>
    </source>
</evidence>
<feature type="region of interest" description="Disordered" evidence="12">
    <location>
        <begin position="320"/>
        <end position="358"/>
    </location>
</feature>
<dbReference type="Proteomes" id="UP001140074">
    <property type="component" value="Unassembled WGS sequence"/>
</dbReference>
<evidence type="ECO:0000256" key="10">
    <source>
        <dbReference type="ARBA" id="ARBA00023242"/>
    </source>
</evidence>
<dbReference type="GO" id="GO:0008270">
    <property type="term" value="F:zinc ion binding"/>
    <property type="evidence" value="ECO:0007669"/>
    <property type="project" value="UniProtKB-KW"/>
</dbReference>
<dbReference type="PROSITE" id="PS50157">
    <property type="entry name" value="ZINC_FINGER_C2H2_2"/>
    <property type="match status" value="2"/>
</dbReference>
<keyword evidence="5 11" id="KW-0863">Zinc-finger</keyword>
<keyword evidence="9" id="KW-0804">Transcription</keyword>
<evidence type="ECO:0000256" key="11">
    <source>
        <dbReference type="PROSITE-ProRule" id="PRU00042"/>
    </source>
</evidence>